<dbReference type="EMBL" id="JABWRJ010000047">
    <property type="protein sequence ID" value="MBC3448845.1"/>
    <property type="molecule type" value="Genomic_DNA"/>
</dbReference>
<dbReference type="AlphaFoldDB" id="A0A923GDT9"/>
<gene>
    <name evidence="1" type="ORF">HU751_23970</name>
</gene>
<reference evidence="1" key="1">
    <citation type="journal article" date="2020" name="Microorganisms">
        <title>Reliable Identification of Environmental Pseudomonas Isolates Using the rpoD Gene.</title>
        <authorList>
            <consortium name="The Broad Institute Genome Sequencing Platform"/>
            <person name="Girard L."/>
            <person name="Lood C."/>
            <person name="Rokni-Zadeh H."/>
            <person name="van Noort V."/>
            <person name="Lavigne R."/>
            <person name="De Mot R."/>
        </authorList>
    </citation>
    <scope>NUCLEOTIDE SEQUENCE</scope>
    <source>
        <strain evidence="1">BW13M1</strain>
    </source>
</reference>
<reference evidence="1" key="2">
    <citation type="submission" date="2020-07" db="EMBL/GenBank/DDBJ databases">
        <authorList>
            <person name="Lood C."/>
            <person name="Girard L."/>
        </authorList>
    </citation>
    <scope>NUCLEOTIDE SEQUENCE</scope>
    <source>
        <strain evidence="1">BW13M1</strain>
    </source>
</reference>
<sequence length="213" mass="23223">MSNAMGADLKGQIVTLGSLIHSPPLLGWNTNGLQGRPTLKSFASDHACVALLANGDIVAIRCWLGLNSVTFQPDTEDNMRVMHGLKIYGVALLLAVIGGCTPYTQKGTEALPESRTARIQAIEKTLTIASVDGEDTLYVLYTQRTEYRLTAGPHRLEIKKWTGTQATLSVYIDVDLVAGRQYGMTYTPLEDWSGRVEIIDMKTNELIGTPAIL</sequence>
<comment type="caution">
    <text evidence="1">The sequence shown here is derived from an EMBL/GenBank/DDBJ whole genome shotgun (WGS) entry which is preliminary data.</text>
</comment>
<proteinExistence type="predicted"/>
<name>A0A923GDT9_9PSED</name>
<protein>
    <submittedName>
        <fullName evidence="1">Uncharacterized protein</fullName>
    </submittedName>
</protein>
<organism evidence="1">
    <name type="scientific">Pseudomonas peradeniyensis</name>
    <dbReference type="NCBI Taxonomy" id="2745488"/>
    <lineage>
        <taxon>Bacteria</taxon>
        <taxon>Pseudomonadati</taxon>
        <taxon>Pseudomonadota</taxon>
        <taxon>Gammaproteobacteria</taxon>
        <taxon>Pseudomonadales</taxon>
        <taxon>Pseudomonadaceae</taxon>
        <taxon>Pseudomonas</taxon>
    </lineage>
</organism>
<evidence type="ECO:0000313" key="1">
    <source>
        <dbReference type="EMBL" id="MBC3448845.1"/>
    </source>
</evidence>
<dbReference type="RefSeq" id="WP_186735254.1">
    <property type="nucleotide sequence ID" value="NZ_JABWRJ020000001.1"/>
</dbReference>
<accession>A0A923GDT9</accession>